<proteinExistence type="predicted"/>
<dbReference type="Proteomes" id="UP000443582">
    <property type="component" value="Unassembled WGS sequence"/>
</dbReference>
<keyword evidence="2" id="KW-1185">Reference proteome</keyword>
<name>A0ABY0IED2_9BACT</name>
<dbReference type="InterPro" id="IPR029063">
    <property type="entry name" value="SAM-dependent_MTases_sf"/>
</dbReference>
<evidence type="ECO:0000313" key="1">
    <source>
        <dbReference type="EMBL" id="RZF20982.1"/>
    </source>
</evidence>
<organism evidence="1 2">
    <name type="scientific">Halobacteriovorax vibrionivorans</name>
    <dbReference type="NCBI Taxonomy" id="2152716"/>
    <lineage>
        <taxon>Bacteria</taxon>
        <taxon>Pseudomonadati</taxon>
        <taxon>Bdellovibrionota</taxon>
        <taxon>Bacteriovoracia</taxon>
        <taxon>Bacteriovoracales</taxon>
        <taxon>Halobacteriovoraceae</taxon>
        <taxon>Halobacteriovorax</taxon>
    </lineage>
</organism>
<evidence type="ECO:0000313" key="2">
    <source>
        <dbReference type="Proteomes" id="UP000443582"/>
    </source>
</evidence>
<accession>A0ABY0IED2</accession>
<dbReference type="SUPFAM" id="SSF53335">
    <property type="entry name" value="S-adenosyl-L-methionine-dependent methyltransferases"/>
    <property type="match status" value="1"/>
</dbReference>
<comment type="caution">
    <text evidence="1">The sequence shown here is derived from an EMBL/GenBank/DDBJ whole genome shotgun (WGS) entry which is preliminary data.</text>
</comment>
<dbReference type="EMBL" id="QDKL01000003">
    <property type="protein sequence ID" value="RZF20982.1"/>
    <property type="molecule type" value="Genomic_DNA"/>
</dbReference>
<sequence>MNNIENEIKLAKIVGFDLNKVSEIESQLNNGHSQDQDNLYLQGLKEEAINTSLLDFYEILKEVQSRSNGEEVTICDIGASYCKMAFVAQAYFPKITIVSIEPVKERIDYAINILDSSKHIFLNDYFRKTHVEKYRPDYIFLYFPVCDALEEILEIIDSPIIAIEAHGQLINRLGHAYKHKEVFTKLIMPRHNPMSYFFSKRRDSEAIVSLNHLSSSADDLMIINDRKPWFADKEGLRAYFDEEEKITIELQNPPRTIHFSDNLETIKSSELDTNVQQIISMRREGKQIDGCYIRKIFVDGSYELSSGVIRK</sequence>
<protein>
    <submittedName>
        <fullName evidence="1">Uncharacterized protein</fullName>
    </submittedName>
</protein>
<gene>
    <name evidence="1" type="ORF">DAY19_13440</name>
</gene>
<reference evidence="2" key="1">
    <citation type="journal article" date="2019" name="Int. J. Syst. Evol. Microbiol.">
        <title>Halobacteriovorax valvorus sp. nov., a novel prokaryotic predator isolated from coastal seawater of China.</title>
        <authorList>
            <person name="Chen M.-X."/>
        </authorList>
    </citation>
    <scope>NUCLEOTIDE SEQUENCE [LARGE SCALE GENOMIC DNA]</scope>
    <source>
        <strain evidence="2">BL9</strain>
    </source>
</reference>
<dbReference type="RefSeq" id="WP_133296976.1">
    <property type="nucleotide sequence ID" value="NZ_QDKL01000003.1"/>
</dbReference>